<evidence type="ECO:0000313" key="3">
    <source>
        <dbReference type="Proteomes" id="UP000095085"/>
    </source>
</evidence>
<dbReference type="Proteomes" id="UP000095085">
    <property type="component" value="Unassembled WGS sequence"/>
</dbReference>
<dbReference type="AlphaFoldDB" id="A0A1E4RBV7"/>
<dbReference type="GeneID" id="30996567"/>
<sequence>MNHSQQAVSKDIHLKDKETYEVQSQLVYREILSSASFNTFQNPEAPASPIIITKNDLIKRRVNQVIKQLEVNHQILLTAKSNGIPKLISIVEIVKTQTKAEQYNSMQRSKSYTNPNYNHNKSTLKQKSNIFEGLDADSEDEDRPLHTHKTFQLPILNILLVEPQAGQPQRQKDLPRWTYQD</sequence>
<keyword evidence="3" id="KW-1185">Reference proteome</keyword>
<feature type="domain" description="DNA/RNA-binding protein Alba-like" evidence="1">
    <location>
        <begin position="50"/>
        <end position="106"/>
    </location>
</feature>
<dbReference type="RefSeq" id="XP_020073826.1">
    <property type="nucleotide sequence ID" value="XM_020222018.1"/>
</dbReference>
<proteinExistence type="predicted"/>
<dbReference type="EMBL" id="KV454547">
    <property type="protein sequence ID" value="ODV64759.1"/>
    <property type="molecule type" value="Genomic_DNA"/>
</dbReference>
<feature type="non-terminal residue" evidence="2">
    <location>
        <position position="181"/>
    </location>
</feature>
<accession>A0A1E4RBV7</accession>
<protein>
    <recommendedName>
        <fullName evidence="1">DNA/RNA-binding protein Alba-like domain-containing protein</fullName>
    </recommendedName>
</protein>
<dbReference type="InterPro" id="IPR002775">
    <property type="entry name" value="DNA/RNA-bd_Alba-like"/>
</dbReference>
<reference evidence="3" key="1">
    <citation type="submission" date="2016-05" db="EMBL/GenBank/DDBJ databases">
        <title>Comparative genomics of biotechnologically important yeasts.</title>
        <authorList>
            <consortium name="DOE Joint Genome Institute"/>
            <person name="Riley R."/>
            <person name="Haridas S."/>
            <person name="Wolfe K.H."/>
            <person name="Lopes M.R."/>
            <person name="Hittinger C.T."/>
            <person name="Goker M."/>
            <person name="Salamov A."/>
            <person name="Wisecaver J."/>
            <person name="Long T.M."/>
            <person name="Aerts A.L."/>
            <person name="Barry K."/>
            <person name="Choi C."/>
            <person name="Clum A."/>
            <person name="Coughlan A.Y."/>
            <person name="Deshpande S."/>
            <person name="Douglass A.P."/>
            <person name="Hanson S.J."/>
            <person name="Klenk H.-P."/>
            <person name="Labutti K."/>
            <person name="Lapidus A."/>
            <person name="Lindquist E."/>
            <person name="Lipzen A."/>
            <person name="Meier-Kolthoff J.P."/>
            <person name="Ohm R.A."/>
            <person name="Otillar R.P."/>
            <person name="Pangilinan J."/>
            <person name="Peng Y."/>
            <person name="Rokas A."/>
            <person name="Rosa C.A."/>
            <person name="Scheuner C."/>
            <person name="Sibirny A.A."/>
            <person name="Slot J.C."/>
            <person name="Stielow J.B."/>
            <person name="Sun H."/>
            <person name="Kurtzman C.P."/>
            <person name="Blackwell M."/>
            <person name="Grigoriev I.V."/>
            <person name="Jeffries T.W."/>
        </authorList>
    </citation>
    <scope>NUCLEOTIDE SEQUENCE [LARGE SCALE GENOMIC DNA]</scope>
    <source>
        <strain evidence="3">NRRL Y-1933</strain>
    </source>
</reference>
<evidence type="ECO:0000313" key="2">
    <source>
        <dbReference type="EMBL" id="ODV64759.1"/>
    </source>
</evidence>
<dbReference type="Pfam" id="PF01918">
    <property type="entry name" value="Alba"/>
    <property type="match status" value="1"/>
</dbReference>
<dbReference type="GO" id="GO:0003676">
    <property type="term" value="F:nucleic acid binding"/>
    <property type="evidence" value="ECO:0007669"/>
    <property type="project" value="InterPro"/>
</dbReference>
<name>A0A1E4RBV7_9ASCO</name>
<dbReference type="OrthoDB" id="4020196at2759"/>
<organism evidence="2 3">
    <name type="scientific">Hyphopichia burtonii NRRL Y-1933</name>
    <dbReference type="NCBI Taxonomy" id="984485"/>
    <lineage>
        <taxon>Eukaryota</taxon>
        <taxon>Fungi</taxon>
        <taxon>Dikarya</taxon>
        <taxon>Ascomycota</taxon>
        <taxon>Saccharomycotina</taxon>
        <taxon>Pichiomycetes</taxon>
        <taxon>Debaryomycetaceae</taxon>
        <taxon>Hyphopichia</taxon>
    </lineage>
</organism>
<evidence type="ECO:0000259" key="1">
    <source>
        <dbReference type="Pfam" id="PF01918"/>
    </source>
</evidence>
<gene>
    <name evidence="2" type="ORF">HYPBUDRAFT_154327</name>
</gene>